<feature type="region of interest" description="Disordered" evidence="6">
    <location>
        <begin position="491"/>
        <end position="510"/>
    </location>
</feature>
<feature type="region of interest" description="Disordered" evidence="6">
    <location>
        <begin position="191"/>
        <end position="271"/>
    </location>
</feature>
<evidence type="ECO:0000313" key="8">
    <source>
        <dbReference type="EMBL" id="KAJ3841022.1"/>
    </source>
</evidence>
<dbReference type="GO" id="GO:0005634">
    <property type="term" value="C:nucleus"/>
    <property type="evidence" value="ECO:0007669"/>
    <property type="project" value="UniProtKB-SubCell"/>
</dbReference>
<dbReference type="GO" id="GO:0043565">
    <property type="term" value="F:sequence-specific DNA binding"/>
    <property type="evidence" value="ECO:0007669"/>
    <property type="project" value="InterPro"/>
</dbReference>
<evidence type="ECO:0000256" key="1">
    <source>
        <dbReference type="ARBA" id="ARBA00004123"/>
    </source>
</evidence>
<keyword evidence="4" id="KW-0539">Nucleus</keyword>
<feature type="domain" description="HSF-type DNA-binding" evidence="7">
    <location>
        <begin position="44"/>
        <end position="625"/>
    </location>
</feature>
<feature type="compositionally biased region" description="Polar residues" evidence="6">
    <location>
        <begin position="34"/>
        <end position="44"/>
    </location>
</feature>
<feature type="compositionally biased region" description="Polar residues" evidence="6">
    <location>
        <begin position="471"/>
        <end position="482"/>
    </location>
</feature>
<dbReference type="AlphaFoldDB" id="A0AA38UJR4"/>
<feature type="region of interest" description="Disordered" evidence="6">
    <location>
        <begin position="1"/>
        <end position="44"/>
    </location>
</feature>
<keyword evidence="3" id="KW-0238">DNA-binding</keyword>
<keyword evidence="9" id="KW-1185">Reference proteome</keyword>
<feature type="compositionally biased region" description="Low complexity" evidence="6">
    <location>
        <begin position="339"/>
        <end position="372"/>
    </location>
</feature>
<dbReference type="GO" id="GO:0003700">
    <property type="term" value="F:DNA-binding transcription factor activity"/>
    <property type="evidence" value="ECO:0007669"/>
    <property type="project" value="InterPro"/>
</dbReference>
<feature type="compositionally biased region" description="Low complexity" evidence="6">
    <location>
        <begin position="522"/>
        <end position="544"/>
    </location>
</feature>
<comment type="caution">
    <text evidence="8">The sequence shown here is derived from an EMBL/GenBank/DDBJ whole genome shotgun (WGS) entry which is preliminary data.</text>
</comment>
<comment type="similarity">
    <text evidence="2 5">Belongs to the HSF family.</text>
</comment>
<proteinExistence type="inferred from homology"/>
<dbReference type="PANTHER" id="PTHR10015">
    <property type="entry name" value="HEAT SHOCK TRANSCRIPTION FACTOR"/>
    <property type="match status" value="1"/>
</dbReference>
<evidence type="ECO:0000256" key="6">
    <source>
        <dbReference type="SAM" id="MobiDB-lite"/>
    </source>
</evidence>
<dbReference type="PRINTS" id="PR00056">
    <property type="entry name" value="HSFDOMAIN"/>
</dbReference>
<feature type="compositionally biased region" description="Polar residues" evidence="6">
    <location>
        <begin position="323"/>
        <end position="338"/>
    </location>
</feature>
<feature type="compositionally biased region" description="Polar residues" evidence="6">
    <location>
        <begin position="492"/>
        <end position="510"/>
    </location>
</feature>
<name>A0AA38UJR4_9AGAR</name>
<evidence type="ECO:0000256" key="4">
    <source>
        <dbReference type="ARBA" id="ARBA00023242"/>
    </source>
</evidence>
<sequence>MAEMYPPYNSRAYVDDNSDADNEQSAHTAKDPSSPKTDSGNSKPQATFLTKLYALLERPENQHMIRWDPQGEHIIVERPEQLALHVLPSIYRQSRFASFSRQLNIYGFMRKVNLRNVDPAIDDPDASTWSHPTLNRHSPPEVVANFKRRVPPRLPKPRKRDMQEQQQIIPPPRSAIPGLGPGTVPLSIPSPGMNGSKLTPHIGRTRGFSAPGSFNPLPQTSPGGWGSTYPRNALPPLNVPSEPHHMTHTGYGHHPLSPSEDSPTSPSYSYHSRAEPLMHHNYNYQDSSATSWFPSNGNTSTSHNGSLSSLLNPSSGVPAGTLYNHNTRPTPTINTAVHSSSSYSSPFSSVPLHASDQSHSSSGSSLSPEGNSRAQSGYPMSYDEYASSSRPNSSQRQISSPSPRLSNSRSPYHSTSNSSMIIRRSRRHSQVMSPYPSPYENGGGSSSSGSLTEHQRPSSSPQPEMHHGHSNTHYSSHHNGMNASLPRARSMMQLSSDTGSPSPYSYHNTQPDFAYSPIPSAASTSVPSLTSVPSSSSISSMSSIHDTYGSRHNANARPGTAASSMSVASSSSQANTPPMDGGAGGYEVSISGSGIGGDATMVRGYDQDYGFVSMENHELQSGYGKEM</sequence>
<feature type="region of interest" description="Disordered" evidence="6">
    <location>
        <begin position="318"/>
        <end position="483"/>
    </location>
</feature>
<gene>
    <name evidence="8" type="ORF">F5878DRAFT_611342</name>
</gene>
<evidence type="ECO:0000259" key="7">
    <source>
        <dbReference type="SMART" id="SM00415"/>
    </source>
</evidence>
<dbReference type="InterPro" id="IPR036390">
    <property type="entry name" value="WH_DNA-bd_sf"/>
</dbReference>
<dbReference type="InterPro" id="IPR036388">
    <property type="entry name" value="WH-like_DNA-bd_sf"/>
</dbReference>
<dbReference type="Gene3D" id="1.10.10.10">
    <property type="entry name" value="Winged helix-like DNA-binding domain superfamily/Winged helix DNA-binding domain"/>
    <property type="match status" value="1"/>
</dbReference>
<feature type="region of interest" description="Disordered" evidence="6">
    <location>
        <begin position="151"/>
        <end position="179"/>
    </location>
</feature>
<reference evidence="8" key="1">
    <citation type="submission" date="2022-08" db="EMBL/GenBank/DDBJ databases">
        <authorList>
            <consortium name="DOE Joint Genome Institute"/>
            <person name="Min B."/>
            <person name="Riley R."/>
            <person name="Sierra-Patev S."/>
            <person name="Naranjo-Ortiz M."/>
            <person name="Looney B."/>
            <person name="Konkel Z."/>
            <person name="Slot J.C."/>
            <person name="Sakamoto Y."/>
            <person name="Steenwyk J.L."/>
            <person name="Rokas A."/>
            <person name="Carro J."/>
            <person name="Camarero S."/>
            <person name="Ferreira P."/>
            <person name="Molpeceres G."/>
            <person name="Ruiz-Duenas F.J."/>
            <person name="Serrano A."/>
            <person name="Henrissat B."/>
            <person name="Drula E."/>
            <person name="Hughes K.W."/>
            <person name="Mata J.L."/>
            <person name="Ishikawa N.K."/>
            <person name="Vargas-Isla R."/>
            <person name="Ushijima S."/>
            <person name="Smith C.A."/>
            <person name="Ahrendt S."/>
            <person name="Andreopoulos W."/>
            <person name="He G."/>
            <person name="Labutti K."/>
            <person name="Lipzen A."/>
            <person name="Ng V."/>
            <person name="Sandor L."/>
            <person name="Barry K."/>
            <person name="Martinez A.T."/>
            <person name="Xiao Y."/>
            <person name="Gibbons J.G."/>
            <person name="Terashima K."/>
            <person name="Hibbett D.S."/>
            <person name="Grigoriev I.V."/>
        </authorList>
    </citation>
    <scope>NUCLEOTIDE SEQUENCE</scope>
    <source>
        <strain evidence="8">TFB9207</strain>
    </source>
</reference>
<dbReference type="InterPro" id="IPR000232">
    <property type="entry name" value="HSF_DNA-bd"/>
</dbReference>
<protein>
    <submittedName>
        <fullName evidence="8">Heat shock transcription factor</fullName>
    </submittedName>
</protein>
<feature type="compositionally biased region" description="Polar residues" evidence="6">
    <location>
        <begin position="259"/>
        <end position="270"/>
    </location>
</feature>
<dbReference type="PANTHER" id="PTHR10015:SF427">
    <property type="entry name" value="HEAT SHOCK FACTOR PROTEIN"/>
    <property type="match status" value="1"/>
</dbReference>
<dbReference type="Pfam" id="PF00447">
    <property type="entry name" value="HSF_DNA-bind"/>
    <property type="match status" value="1"/>
</dbReference>
<feature type="compositionally biased region" description="Low complexity" evidence="6">
    <location>
        <begin position="387"/>
        <end position="422"/>
    </location>
</feature>
<dbReference type="SUPFAM" id="SSF46785">
    <property type="entry name" value="Winged helix' DNA-binding domain"/>
    <property type="match status" value="1"/>
</dbReference>
<dbReference type="EMBL" id="MU806054">
    <property type="protein sequence ID" value="KAJ3841022.1"/>
    <property type="molecule type" value="Genomic_DNA"/>
</dbReference>
<comment type="subcellular location">
    <subcellularLocation>
        <location evidence="1">Nucleus</location>
    </subcellularLocation>
</comment>
<feature type="region of interest" description="Disordered" evidence="6">
    <location>
        <begin position="522"/>
        <end position="585"/>
    </location>
</feature>
<evidence type="ECO:0000256" key="3">
    <source>
        <dbReference type="ARBA" id="ARBA00023125"/>
    </source>
</evidence>
<organism evidence="8 9">
    <name type="scientific">Lentinula raphanica</name>
    <dbReference type="NCBI Taxonomy" id="153919"/>
    <lineage>
        <taxon>Eukaryota</taxon>
        <taxon>Fungi</taxon>
        <taxon>Dikarya</taxon>
        <taxon>Basidiomycota</taxon>
        <taxon>Agaricomycotina</taxon>
        <taxon>Agaricomycetes</taxon>
        <taxon>Agaricomycetidae</taxon>
        <taxon>Agaricales</taxon>
        <taxon>Marasmiineae</taxon>
        <taxon>Omphalotaceae</taxon>
        <taxon>Lentinula</taxon>
    </lineage>
</organism>
<dbReference type="SMART" id="SM00415">
    <property type="entry name" value="HSF"/>
    <property type="match status" value="1"/>
</dbReference>
<evidence type="ECO:0000256" key="2">
    <source>
        <dbReference type="ARBA" id="ARBA00006403"/>
    </source>
</evidence>
<dbReference type="Proteomes" id="UP001163846">
    <property type="component" value="Unassembled WGS sequence"/>
</dbReference>
<evidence type="ECO:0000256" key="5">
    <source>
        <dbReference type="RuleBase" id="RU004020"/>
    </source>
</evidence>
<feature type="compositionally biased region" description="Low complexity" evidence="6">
    <location>
        <begin position="561"/>
        <end position="574"/>
    </location>
</feature>
<accession>A0AA38UJR4</accession>
<keyword evidence="8" id="KW-0346">Stress response</keyword>
<evidence type="ECO:0000313" key="9">
    <source>
        <dbReference type="Proteomes" id="UP001163846"/>
    </source>
</evidence>